<feature type="region of interest" description="Disordered" evidence="1">
    <location>
        <begin position="225"/>
        <end position="284"/>
    </location>
</feature>
<dbReference type="Proteomes" id="UP001195769">
    <property type="component" value="Unassembled WGS sequence"/>
</dbReference>
<dbReference type="AlphaFoldDB" id="A0AAD4DUW1"/>
<protein>
    <submittedName>
        <fullName evidence="2">Uncharacterized protein</fullName>
    </submittedName>
</protein>
<proteinExistence type="predicted"/>
<organism evidence="2 3">
    <name type="scientific">Suillus fuscotomentosus</name>
    <dbReference type="NCBI Taxonomy" id="1912939"/>
    <lineage>
        <taxon>Eukaryota</taxon>
        <taxon>Fungi</taxon>
        <taxon>Dikarya</taxon>
        <taxon>Basidiomycota</taxon>
        <taxon>Agaricomycotina</taxon>
        <taxon>Agaricomycetes</taxon>
        <taxon>Agaricomycetidae</taxon>
        <taxon>Boletales</taxon>
        <taxon>Suillineae</taxon>
        <taxon>Suillaceae</taxon>
        <taxon>Suillus</taxon>
    </lineage>
</organism>
<sequence>MPSYITKIATILTQFFKELHEMTDWVFTVLMGGPYPSMGGILDISSFHVGTTKMGNRFSQAYPHFSENIMIPYTQFVERIFSEAAVLSRGKGLLPGSTMSSTLVITPEPSSNPDIVVSNTSTPTPANIAVLTSESNLLLTSDLLSESLSQDNDAFYFFSSTDDSLSPMNMGDNTSLPTLPMPPQAHNAIYQVVAPSNPYYPIEPTPASPGIPYYPFKPTFTFPASTPPPNLAHSSTSHIPSGTLPAQTPASGGSSSCMHHNQIPPAVEASPIAPVSTGKHARKP</sequence>
<reference evidence="2" key="1">
    <citation type="journal article" date="2020" name="New Phytol.">
        <title>Comparative genomics reveals dynamic genome evolution in host specialist ectomycorrhizal fungi.</title>
        <authorList>
            <person name="Lofgren L.A."/>
            <person name="Nguyen N.H."/>
            <person name="Vilgalys R."/>
            <person name="Ruytinx J."/>
            <person name="Liao H.L."/>
            <person name="Branco S."/>
            <person name="Kuo A."/>
            <person name="LaButti K."/>
            <person name="Lipzen A."/>
            <person name="Andreopoulos W."/>
            <person name="Pangilinan J."/>
            <person name="Riley R."/>
            <person name="Hundley H."/>
            <person name="Na H."/>
            <person name="Barry K."/>
            <person name="Grigoriev I.V."/>
            <person name="Stajich J.E."/>
            <person name="Kennedy P.G."/>
        </authorList>
    </citation>
    <scope>NUCLEOTIDE SEQUENCE</scope>
    <source>
        <strain evidence="2">FC203</strain>
    </source>
</reference>
<keyword evidence="3" id="KW-1185">Reference proteome</keyword>
<dbReference type="EMBL" id="JABBWK010000081">
    <property type="protein sequence ID" value="KAG1894368.1"/>
    <property type="molecule type" value="Genomic_DNA"/>
</dbReference>
<dbReference type="GeneID" id="64662403"/>
<dbReference type="RefSeq" id="XP_041219944.1">
    <property type="nucleotide sequence ID" value="XM_041368105.1"/>
</dbReference>
<gene>
    <name evidence="2" type="ORF">F5891DRAFT_1195351</name>
</gene>
<comment type="caution">
    <text evidence="2">The sequence shown here is derived from an EMBL/GenBank/DDBJ whole genome shotgun (WGS) entry which is preliminary data.</text>
</comment>
<evidence type="ECO:0000313" key="2">
    <source>
        <dbReference type="EMBL" id="KAG1894368.1"/>
    </source>
</evidence>
<accession>A0AAD4DUW1</accession>
<evidence type="ECO:0000256" key="1">
    <source>
        <dbReference type="SAM" id="MobiDB-lite"/>
    </source>
</evidence>
<feature type="compositionally biased region" description="Polar residues" evidence="1">
    <location>
        <begin position="232"/>
        <end position="259"/>
    </location>
</feature>
<evidence type="ECO:0000313" key="3">
    <source>
        <dbReference type="Proteomes" id="UP001195769"/>
    </source>
</evidence>
<name>A0AAD4DUW1_9AGAM</name>